<evidence type="ECO:0000313" key="2">
    <source>
        <dbReference type="EMBL" id="PIR03572.1"/>
    </source>
</evidence>
<comment type="caution">
    <text evidence="2">The sequence shown here is derived from an EMBL/GenBank/DDBJ whole genome shotgun (WGS) entry which is preliminary data.</text>
</comment>
<name>A0A2H0N3U6_9BACT</name>
<sequence length="247" mass="28452">MTLQEQLNHYGLHKSEIIIYLYLLENGLSTPPQIARGTKIARTNCYNVLEGLRLKGLIEVQKQGKQKAYIASDPEVLLQNLDNKKRSLEKLLPDLRALHVTQKNKPKITFYEGFSQVKNIYWQALNAKEIYAIGSTKHLDELHKDFFHKFVFQLKERGIILYDILTPESGKGVGKKTKEVLKGYYDVDILPEKYKDISTDIFIWNDNIALISLEEPIFGTVLTNAPLANTLRIMCKIIKESLQDKHH</sequence>
<dbReference type="InterPro" id="IPR036390">
    <property type="entry name" value="WH_DNA-bd_sf"/>
</dbReference>
<dbReference type="EMBL" id="PCWN01000011">
    <property type="protein sequence ID" value="PIR03572.1"/>
    <property type="molecule type" value="Genomic_DNA"/>
</dbReference>
<evidence type="ECO:0000313" key="3">
    <source>
        <dbReference type="Proteomes" id="UP000229600"/>
    </source>
</evidence>
<dbReference type="InterPro" id="IPR002831">
    <property type="entry name" value="Tscrpt_reg_TrmB_N"/>
</dbReference>
<reference evidence="2 3" key="1">
    <citation type="submission" date="2017-09" db="EMBL/GenBank/DDBJ databases">
        <title>Depth-based differentiation of microbial function through sediment-hosted aquifers and enrichment of novel symbionts in the deep terrestrial subsurface.</title>
        <authorList>
            <person name="Probst A.J."/>
            <person name="Ladd B."/>
            <person name="Jarett J.K."/>
            <person name="Geller-Mcgrath D.E."/>
            <person name="Sieber C.M."/>
            <person name="Emerson J.B."/>
            <person name="Anantharaman K."/>
            <person name="Thomas B.C."/>
            <person name="Malmstrom R."/>
            <person name="Stieglmeier M."/>
            <person name="Klingl A."/>
            <person name="Woyke T."/>
            <person name="Ryan C.M."/>
            <person name="Banfield J.F."/>
        </authorList>
    </citation>
    <scope>NUCLEOTIDE SEQUENCE [LARGE SCALE GENOMIC DNA]</scope>
    <source>
        <strain evidence="2">CG11_big_fil_rev_8_21_14_0_20_39_34</strain>
    </source>
</reference>
<dbReference type="SUPFAM" id="SSF46785">
    <property type="entry name" value="Winged helix' DNA-binding domain"/>
    <property type="match status" value="1"/>
</dbReference>
<dbReference type="InterPro" id="IPR011991">
    <property type="entry name" value="ArsR-like_HTH"/>
</dbReference>
<dbReference type="Pfam" id="PF01978">
    <property type="entry name" value="TrmB"/>
    <property type="match status" value="1"/>
</dbReference>
<dbReference type="CDD" id="cd00090">
    <property type="entry name" value="HTH_ARSR"/>
    <property type="match status" value="1"/>
</dbReference>
<dbReference type="AlphaFoldDB" id="A0A2H0N3U6"/>
<protein>
    <recommendedName>
        <fullName evidence="1">Transcription regulator TrmB N-terminal domain-containing protein</fullName>
    </recommendedName>
</protein>
<dbReference type="InterPro" id="IPR036388">
    <property type="entry name" value="WH-like_DNA-bd_sf"/>
</dbReference>
<dbReference type="PANTHER" id="PTHR34293:SF1">
    <property type="entry name" value="HTH-TYPE TRANSCRIPTIONAL REGULATOR TRMBL2"/>
    <property type="match status" value="1"/>
</dbReference>
<proteinExistence type="predicted"/>
<feature type="domain" description="Transcription regulator TrmB N-terminal" evidence="1">
    <location>
        <begin position="7"/>
        <end position="75"/>
    </location>
</feature>
<dbReference type="Gene3D" id="1.10.10.10">
    <property type="entry name" value="Winged helix-like DNA-binding domain superfamily/Winged helix DNA-binding domain"/>
    <property type="match status" value="1"/>
</dbReference>
<evidence type="ECO:0000259" key="1">
    <source>
        <dbReference type="Pfam" id="PF01978"/>
    </source>
</evidence>
<dbReference type="InterPro" id="IPR051797">
    <property type="entry name" value="TrmB-like"/>
</dbReference>
<gene>
    <name evidence="2" type="ORF">COV59_05275</name>
</gene>
<accession>A0A2H0N3U6</accession>
<dbReference type="Proteomes" id="UP000229600">
    <property type="component" value="Unassembled WGS sequence"/>
</dbReference>
<dbReference type="PANTHER" id="PTHR34293">
    <property type="entry name" value="HTH-TYPE TRANSCRIPTIONAL REGULATOR TRMBL2"/>
    <property type="match status" value="1"/>
</dbReference>
<organism evidence="2 3">
    <name type="scientific">Candidatus Magasanikbacteria bacterium CG11_big_fil_rev_8_21_14_0_20_39_34</name>
    <dbReference type="NCBI Taxonomy" id="1974653"/>
    <lineage>
        <taxon>Bacteria</taxon>
        <taxon>Candidatus Magasanikiibacteriota</taxon>
    </lineage>
</organism>